<dbReference type="Proteomes" id="UP000008698">
    <property type="component" value="Unassembled WGS sequence"/>
</dbReference>
<sequence>MSFSEPCCRCSFGESLTLLHCERAPSLALES</sequence>
<keyword evidence="2" id="KW-1185">Reference proteome</keyword>
<dbReference type="KEGG" id="val:VDBG_08878"/>
<dbReference type="EMBL" id="DS985226">
    <property type="protein sequence ID" value="EEY22768.1"/>
    <property type="molecule type" value="Genomic_DNA"/>
</dbReference>
<dbReference type="RefSeq" id="XP_003001082.1">
    <property type="nucleotide sequence ID" value="XM_003001036.1"/>
</dbReference>
<name>C9SVF3_VERA1</name>
<evidence type="ECO:0000313" key="2">
    <source>
        <dbReference type="Proteomes" id="UP000008698"/>
    </source>
</evidence>
<gene>
    <name evidence="1" type="ORF">VDBG_08878</name>
</gene>
<evidence type="ECO:0000313" key="1">
    <source>
        <dbReference type="EMBL" id="EEY22768.1"/>
    </source>
</evidence>
<reference evidence="2" key="1">
    <citation type="journal article" date="2011" name="PLoS Pathog.">
        <title>Comparative genomics yields insights into niche adaptation of plant vascular wilt pathogens.</title>
        <authorList>
            <person name="Klosterman S.J."/>
            <person name="Subbarao K.V."/>
            <person name="Kang S."/>
            <person name="Veronese P."/>
            <person name="Gold S.E."/>
            <person name="Thomma B.P.H.J."/>
            <person name="Chen Z."/>
            <person name="Henrissat B."/>
            <person name="Lee Y.-H."/>
            <person name="Park J."/>
            <person name="Garcia-Pedrajas M.D."/>
            <person name="Barbara D.J."/>
            <person name="Anchieta A."/>
            <person name="de Jonge R."/>
            <person name="Santhanam P."/>
            <person name="Maruthachalam K."/>
            <person name="Atallah Z."/>
            <person name="Amyotte S.G."/>
            <person name="Paz Z."/>
            <person name="Inderbitzin P."/>
            <person name="Hayes R.J."/>
            <person name="Heiman D.I."/>
            <person name="Young S."/>
            <person name="Zeng Q."/>
            <person name="Engels R."/>
            <person name="Galagan J."/>
            <person name="Cuomo C.A."/>
            <person name="Dobinson K.F."/>
            <person name="Ma L.-J."/>
        </authorList>
    </citation>
    <scope>NUCLEOTIDE SEQUENCE [LARGE SCALE GENOMIC DNA]</scope>
    <source>
        <strain evidence="2">VaMs.102 / ATCC MYA-4576 / FGSC 10136</strain>
    </source>
</reference>
<accession>C9SVF3</accession>
<dbReference type="AlphaFoldDB" id="C9SVF3"/>
<proteinExistence type="predicted"/>
<protein>
    <submittedName>
        <fullName evidence="1">Uncharacterized protein</fullName>
    </submittedName>
</protein>
<organism evidence="2">
    <name type="scientific">Verticillium alfalfae (strain VaMs.102 / ATCC MYA-4576 / FGSC 10136)</name>
    <name type="common">Verticillium wilt of alfalfa</name>
    <name type="synonym">Verticillium albo-atrum</name>
    <dbReference type="NCBI Taxonomy" id="526221"/>
    <lineage>
        <taxon>Eukaryota</taxon>
        <taxon>Fungi</taxon>
        <taxon>Dikarya</taxon>
        <taxon>Ascomycota</taxon>
        <taxon>Pezizomycotina</taxon>
        <taxon>Sordariomycetes</taxon>
        <taxon>Hypocreomycetidae</taxon>
        <taxon>Glomerellales</taxon>
        <taxon>Plectosphaerellaceae</taxon>
        <taxon>Verticillium</taxon>
    </lineage>
</organism>
<dbReference type="GeneID" id="9534473"/>
<dbReference type="HOGENOM" id="CLU_3399661_0_0_1"/>